<dbReference type="PANTHER" id="PTHR34219">
    <property type="entry name" value="IRON-REGULATED INNER MEMBRANE PROTEIN-RELATED"/>
    <property type="match status" value="1"/>
</dbReference>
<keyword evidence="1" id="KW-0472">Membrane</keyword>
<sequence>MKVWLLRFHRWVALTFSLPLLLVIGSGLFLSLEPALKASVPAGTVTLERLSAIATAAGPDAARGALFIRGYDGTAAMGPRGAMVSYELASASPASPGLLAASFGTMRRFHETLLLDLGPLVTASTIAMVILAPLGLLLGWPRLRNTLSGWHKATGWFLIPLVVGSPLTGVALAFGISFTPPMPRTQGSAPPLDIILRQVAAQHDLNGLDFVRPIGGARLVRVLDSSGTAVIYRAEADGLRRMPTGWPRVLHEGNWGGLIGSVLNVIASIAMLGLLVTGFLIWGRRHLVKRRNRAARLARAG</sequence>
<name>A0A437MN34_9PROT</name>
<dbReference type="Proteomes" id="UP000282957">
    <property type="component" value="Unassembled WGS sequence"/>
</dbReference>
<dbReference type="Pfam" id="PF03929">
    <property type="entry name" value="PepSY_TM"/>
    <property type="match status" value="1"/>
</dbReference>
<accession>A0A437MN34</accession>
<evidence type="ECO:0000313" key="3">
    <source>
        <dbReference type="Proteomes" id="UP000282957"/>
    </source>
</evidence>
<dbReference type="EMBL" id="SACL01000001">
    <property type="protein sequence ID" value="RVT99049.1"/>
    <property type="molecule type" value="Genomic_DNA"/>
</dbReference>
<dbReference type="RefSeq" id="WP_127785682.1">
    <property type="nucleotide sequence ID" value="NZ_SACL01000001.1"/>
</dbReference>
<feature type="transmembrane region" description="Helical" evidence="1">
    <location>
        <begin position="255"/>
        <end position="283"/>
    </location>
</feature>
<feature type="transmembrane region" description="Helical" evidence="1">
    <location>
        <begin position="12"/>
        <end position="32"/>
    </location>
</feature>
<keyword evidence="1" id="KW-1133">Transmembrane helix</keyword>
<reference evidence="2 3" key="1">
    <citation type="submission" date="2019-01" db="EMBL/GenBank/DDBJ databases">
        <authorList>
            <person name="Chen W.-M."/>
        </authorList>
    </citation>
    <scope>NUCLEOTIDE SEQUENCE [LARGE SCALE GENOMIC DNA]</scope>
    <source>
        <strain evidence="2 3">CCP-6</strain>
    </source>
</reference>
<dbReference type="AlphaFoldDB" id="A0A437MN34"/>
<feature type="transmembrane region" description="Helical" evidence="1">
    <location>
        <begin position="153"/>
        <end position="176"/>
    </location>
</feature>
<proteinExistence type="predicted"/>
<protein>
    <submittedName>
        <fullName evidence="2">PepSY domain-containing protein</fullName>
    </submittedName>
</protein>
<dbReference type="InterPro" id="IPR005625">
    <property type="entry name" value="PepSY-ass_TM"/>
</dbReference>
<feature type="transmembrane region" description="Helical" evidence="1">
    <location>
        <begin position="117"/>
        <end position="141"/>
    </location>
</feature>
<comment type="caution">
    <text evidence="2">The sequence shown here is derived from an EMBL/GenBank/DDBJ whole genome shotgun (WGS) entry which is preliminary data.</text>
</comment>
<evidence type="ECO:0000256" key="1">
    <source>
        <dbReference type="SAM" id="Phobius"/>
    </source>
</evidence>
<evidence type="ECO:0000313" key="2">
    <source>
        <dbReference type="EMBL" id="RVT99049.1"/>
    </source>
</evidence>
<keyword evidence="3" id="KW-1185">Reference proteome</keyword>
<dbReference type="OrthoDB" id="8016652at2"/>
<keyword evidence="1" id="KW-0812">Transmembrane</keyword>
<organism evidence="2 3">
    <name type="scientific">Rhodovarius crocodyli</name>
    <dbReference type="NCBI Taxonomy" id="1979269"/>
    <lineage>
        <taxon>Bacteria</taxon>
        <taxon>Pseudomonadati</taxon>
        <taxon>Pseudomonadota</taxon>
        <taxon>Alphaproteobacteria</taxon>
        <taxon>Acetobacterales</taxon>
        <taxon>Roseomonadaceae</taxon>
        <taxon>Rhodovarius</taxon>
    </lineage>
</organism>
<gene>
    <name evidence="2" type="ORF">EOD42_02785</name>
</gene>